<dbReference type="Gene3D" id="3.40.50.880">
    <property type="match status" value="1"/>
</dbReference>
<evidence type="ECO:0000259" key="1">
    <source>
        <dbReference type="Pfam" id="PF01965"/>
    </source>
</evidence>
<gene>
    <name evidence="2" type="ORF">BN869_000011245_1</name>
    <name evidence="3" type="ORF">IM811_011155</name>
</gene>
<dbReference type="InterPro" id="IPR052158">
    <property type="entry name" value="INH-QAR"/>
</dbReference>
<dbReference type="EMBL" id="JADCTT010000003">
    <property type="protein sequence ID" value="KAF9755714.1"/>
    <property type="molecule type" value="Genomic_DNA"/>
</dbReference>
<accession>A0A0B7KI91</accession>
<dbReference type="SUPFAM" id="SSF52317">
    <property type="entry name" value="Class I glutamine amidotransferase-like"/>
    <property type="match status" value="1"/>
</dbReference>
<dbReference type="Proteomes" id="UP000616885">
    <property type="component" value="Unassembled WGS sequence"/>
</dbReference>
<organism evidence="2">
    <name type="scientific">Bionectria ochroleuca</name>
    <name type="common">Gliocladium roseum</name>
    <dbReference type="NCBI Taxonomy" id="29856"/>
    <lineage>
        <taxon>Eukaryota</taxon>
        <taxon>Fungi</taxon>
        <taxon>Dikarya</taxon>
        <taxon>Ascomycota</taxon>
        <taxon>Pezizomycotina</taxon>
        <taxon>Sordariomycetes</taxon>
        <taxon>Hypocreomycetidae</taxon>
        <taxon>Hypocreales</taxon>
        <taxon>Bionectriaceae</taxon>
        <taxon>Clonostachys</taxon>
    </lineage>
</organism>
<dbReference type="Pfam" id="PF01965">
    <property type="entry name" value="DJ-1_PfpI"/>
    <property type="match status" value="1"/>
</dbReference>
<reference evidence="2" key="1">
    <citation type="submission" date="2015-01" db="EMBL/GenBank/DDBJ databases">
        <authorList>
            <person name="Durling Mikael"/>
        </authorList>
    </citation>
    <scope>NUCLEOTIDE SEQUENCE</scope>
</reference>
<dbReference type="InterPro" id="IPR029062">
    <property type="entry name" value="Class_I_gatase-like"/>
</dbReference>
<dbReference type="EMBL" id="CDPU01000049">
    <property type="protein sequence ID" value="CEO55187.1"/>
    <property type="molecule type" value="Genomic_DNA"/>
</dbReference>
<protein>
    <recommendedName>
        <fullName evidence="1">DJ-1/PfpI domain-containing protein</fullName>
    </recommendedName>
</protein>
<dbReference type="PANTHER" id="PTHR43130">
    <property type="entry name" value="ARAC-FAMILY TRANSCRIPTIONAL REGULATOR"/>
    <property type="match status" value="1"/>
</dbReference>
<dbReference type="PANTHER" id="PTHR43130:SF7">
    <property type="entry name" value="DJ-1_PFPI DOMAIN-CONTAINING PROTEIN"/>
    <property type="match status" value="1"/>
</dbReference>
<dbReference type="InterPro" id="IPR002818">
    <property type="entry name" value="DJ-1/PfpI"/>
</dbReference>
<sequence>MNPLRVGTLVFPYQAIDTVGPLDVLSSGSKQVSEFLRVYGPVDEVAAKKAPEVEFHHIGLSKEPVPLTAGFLVVPTATIEDAPELDILLIGGPVPETFELDPKYAQYIRQHVAAGKLLFTNCTGAFVAASAGVLDGKRATINNVEFEWVKKRFPAVSWTKETKWVVDGNIWTAAGAVAGMDMVTHWLKEQYGPEVHRLSTMGLDFEPRDTYGVLNVLPKRYDPAGRQLFTHEFFYFDSY</sequence>
<proteinExistence type="predicted"/>
<feature type="domain" description="DJ-1/PfpI" evidence="1">
    <location>
        <begin position="50"/>
        <end position="188"/>
    </location>
</feature>
<dbReference type="AlphaFoldDB" id="A0A0B7KI91"/>
<evidence type="ECO:0000313" key="2">
    <source>
        <dbReference type="EMBL" id="CEO55187.1"/>
    </source>
</evidence>
<dbReference type="CDD" id="cd03139">
    <property type="entry name" value="GATase1_PfpI_2"/>
    <property type="match status" value="1"/>
</dbReference>
<name>A0A0B7KI91_BIOOC</name>
<evidence type="ECO:0000313" key="3">
    <source>
        <dbReference type="EMBL" id="KAF9755714.1"/>
    </source>
</evidence>
<reference evidence="3" key="2">
    <citation type="submission" date="2020-10" db="EMBL/GenBank/DDBJ databases">
        <title>High-Quality Genome Resource of Clonostachys rosea strain S41 by Oxford Nanopore Long-Read Sequencing.</title>
        <authorList>
            <person name="Wang H."/>
        </authorList>
    </citation>
    <scope>NUCLEOTIDE SEQUENCE</scope>
    <source>
        <strain evidence="3">S41</strain>
    </source>
</reference>